<dbReference type="Gene3D" id="3.40.1570.10">
    <property type="entry name" value="HemS/ChuS/ChuX like domains"/>
    <property type="match status" value="1"/>
</dbReference>
<dbReference type="InterPro" id="IPR053733">
    <property type="entry name" value="Heme_Transport_Util_sf"/>
</dbReference>
<dbReference type="Proteomes" id="UP000237655">
    <property type="component" value="Chromosome"/>
</dbReference>
<dbReference type="KEGG" id="thas:C6Y53_09685"/>
<organism evidence="1 2">
    <name type="scientific">Pukyongiella litopenaei</name>
    <dbReference type="NCBI Taxonomy" id="2605946"/>
    <lineage>
        <taxon>Bacteria</taxon>
        <taxon>Pseudomonadati</taxon>
        <taxon>Pseudomonadota</taxon>
        <taxon>Alphaproteobacteria</taxon>
        <taxon>Rhodobacterales</taxon>
        <taxon>Paracoccaceae</taxon>
        <taxon>Pukyongiella</taxon>
    </lineage>
</organism>
<dbReference type="RefSeq" id="WP_106472265.1">
    <property type="nucleotide sequence ID" value="NZ_CP027665.1"/>
</dbReference>
<dbReference type="SUPFAM" id="SSF144064">
    <property type="entry name" value="Heme iron utilization protein-like"/>
    <property type="match status" value="1"/>
</dbReference>
<proteinExistence type="predicted"/>
<evidence type="ECO:0000313" key="1">
    <source>
        <dbReference type="EMBL" id="AVO37947.1"/>
    </source>
</evidence>
<evidence type="ECO:0008006" key="3">
    <source>
        <dbReference type="Google" id="ProtNLM"/>
    </source>
</evidence>
<gene>
    <name evidence="1" type="ORF">C6Y53_09685</name>
</gene>
<accession>A0A2S0MQ30</accession>
<evidence type="ECO:0000313" key="2">
    <source>
        <dbReference type="Proteomes" id="UP000237655"/>
    </source>
</evidence>
<name>A0A2S0MQ30_9RHOB</name>
<dbReference type="EMBL" id="CP027665">
    <property type="protein sequence ID" value="AVO37947.1"/>
    <property type="molecule type" value="Genomic_DNA"/>
</dbReference>
<reference evidence="2" key="1">
    <citation type="submission" date="2018-03" db="EMBL/GenBank/DDBJ databases">
        <title>Genomic analysis of the strain SH-1 isolated from shrimp intestine.</title>
        <authorList>
            <person name="Kim Y.-S."/>
            <person name="Kim S.-E."/>
            <person name="Kim K.-H."/>
        </authorList>
    </citation>
    <scope>NUCLEOTIDE SEQUENCE [LARGE SCALE GENOMIC DNA]</scope>
    <source>
        <strain evidence="2">SH-1</strain>
    </source>
</reference>
<protein>
    <recommendedName>
        <fullName evidence="3">Haemin-degrading HemS/ChuX domain-containing protein</fullName>
    </recommendedName>
</protein>
<keyword evidence="2" id="KW-1185">Reference proteome</keyword>
<sequence>MMQSEKGRWHLAGATPSEVLLMLPDMGKIMVIFRENGVTHERIGVVETATAHDCCVDLKGGAHDARVDASVLSGMVLDTSSEMQGRTYPRLEFIGAGGETVFAVVGMEGAAPFITALSNVGRSDAEARSSVGSSRDPEQPGLETDRGHAFLKQLIGSAVEIVARRPGFRQAWQGRIDGVKPAMGFSNVMTGDFHLHLKGGTVADWQADGDTSFALDDTGARTGLEIRRVGAHP</sequence>
<dbReference type="AlphaFoldDB" id="A0A2S0MQ30"/>